<protein>
    <submittedName>
        <fullName evidence="3">Uncharacterized protein</fullName>
    </submittedName>
</protein>
<feature type="non-terminal residue" evidence="3">
    <location>
        <position position="1"/>
    </location>
</feature>
<evidence type="ECO:0000256" key="1">
    <source>
        <dbReference type="SAM" id="MobiDB-lite"/>
    </source>
</evidence>
<keyword evidence="2" id="KW-0732">Signal</keyword>
<name>A0A0B7K640_BIOOC</name>
<dbReference type="InterPro" id="IPR054208">
    <property type="entry name" value="DUF6914"/>
</dbReference>
<evidence type="ECO:0000313" key="3">
    <source>
        <dbReference type="EMBL" id="CEO50455.1"/>
    </source>
</evidence>
<feature type="region of interest" description="Disordered" evidence="1">
    <location>
        <begin position="188"/>
        <end position="210"/>
    </location>
</feature>
<dbReference type="EMBL" id="CDPU01000018">
    <property type="protein sequence ID" value="CEO50455.1"/>
    <property type="molecule type" value="Genomic_DNA"/>
</dbReference>
<proteinExistence type="predicted"/>
<evidence type="ECO:0000256" key="2">
    <source>
        <dbReference type="SAM" id="SignalP"/>
    </source>
</evidence>
<gene>
    <name evidence="3" type="ORF">BN869_000006513_1</name>
</gene>
<organism evidence="3">
    <name type="scientific">Bionectria ochroleuca</name>
    <name type="common">Gliocladium roseum</name>
    <dbReference type="NCBI Taxonomy" id="29856"/>
    <lineage>
        <taxon>Eukaryota</taxon>
        <taxon>Fungi</taxon>
        <taxon>Dikarya</taxon>
        <taxon>Ascomycota</taxon>
        <taxon>Pezizomycotina</taxon>
        <taxon>Sordariomycetes</taxon>
        <taxon>Hypocreomycetidae</taxon>
        <taxon>Hypocreales</taxon>
        <taxon>Bionectriaceae</taxon>
        <taxon>Clonostachys</taxon>
    </lineage>
</organism>
<dbReference type="AlphaFoldDB" id="A0A0B7K640"/>
<dbReference type="Pfam" id="PF21858">
    <property type="entry name" value="DUF6914"/>
    <property type="match status" value="1"/>
</dbReference>
<feature type="chain" id="PRO_5002118254" evidence="2">
    <location>
        <begin position="20"/>
        <end position="210"/>
    </location>
</feature>
<feature type="signal peptide" evidence="2">
    <location>
        <begin position="1"/>
        <end position="19"/>
    </location>
</feature>
<sequence length="210" mass="23587">ASFSSDILFLLCIPPYTICAKPQLTSVPSTLRVIRAIMVGNKNRLYIALYPSGVVGNEERKYHWGFLIGPKDESYPPVAGTRYHVKHHPLGGWIYEEADLRNVQATNNLLARIVIAKIADEDRLINILRRNPVVNGDPEWRCRSWVAQALATIAEDGRSVGTAQLDWGKIERVARKYVRSKTESGRYAVIGDPKQPKPTYDMLEGKEAIS</sequence>
<accession>A0A0B7K640</accession>
<reference evidence="3" key="1">
    <citation type="submission" date="2015-01" db="EMBL/GenBank/DDBJ databases">
        <authorList>
            <person name="Durling Mikael"/>
        </authorList>
    </citation>
    <scope>NUCLEOTIDE SEQUENCE</scope>
</reference>